<gene>
    <name evidence="2" type="ORF">OLEA9_A082378</name>
</gene>
<protein>
    <submittedName>
        <fullName evidence="2">Uncharacterized protein</fullName>
    </submittedName>
</protein>
<keyword evidence="1" id="KW-0472">Membrane</keyword>
<feature type="non-terminal residue" evidence="2">
    <location>
        <position position="1"/>
    </location>
</feature>
<dbReference type="AlphaFoldDB" id="A0A8S0R8K6"/>
<dbReference type="Gramene" id="OE9A082378T1">
    <property type="protein sequence ID" value="OE9A082378C1"/>
    <property type="gene ID" value="OE9A082378"/>
</dbReference>
<evidence type="ECO:0000313" key="3">
    <source>
        <dbReference type="Proteomes" id="UP000594638"/>
    </source>
</evidence>
<evidence type="ECO:0000313" key="2">
    <source>
        <dbReference type="EMBL" id="CAA2974887.1"/>
    </source>
</evidence>
<keyword evidence="1" id="KW-1133">Transmembrane helix</keyword>
<evidence type="ECO:0000256" key="1">
    <source>
        <dbReference type="SAM" id="Phobius"/>
    </source>
</evidence>
<proteinExistence type="predicted"/>
<reference evidence="2 3" key="1">
    <citation type="submission" date="2019-12" db="EMBL/GenBank/DDBJ databases">
        <authorList>
            <person name="Alioto T."/>
            <person name="Alioto T."/>
            <person name="Gomez Garrido J."/>
        </authorList>
    </citation>
    <scope>NUCLEOTIDE SEQUENCE [LARGE SCALE GENOMIC DNA]</scope>
</reference>
<keyword evidence="3" id="KW-1185">Reference proteome</keyword>
<feature type="transmembrane region" description="Helical" evidence="1">
    <location>
        <begin position="6"/>
        <end position="25"/>
    </location>
</feature>
<organism evidence="2 3">
    <name type="scientific">Olea europaea subsp. europaea</name>
    <dbReference type="NCBI Taxonomy" id="158383"/>
    <lineage>
        <taxon>Eukaryota</taxon>
        <taxon>Viridiplantae</taxon>
        <taxon>Streptophyta</taxon>
        <taxon>Embryophyta</taxon>
        <taxon>Tracheophyta</taxon>
        <taxon>Spermatophyta</taxon>
        <taxon>Magnoliopsida</taxon>
        <taxon>eudicotyledons</taxon>
        <taxon>Gunneridae</taxon>
        <taxon>Pentapetalae</taxon>
        <taxon>asterids</taxon>
        <taxon>lamiids</taxon>
        <taxon>Lamiales</taxon>
        <taxon>Oleaceae</taxon>
        <taxon>Oleeae</taxon>
        <taxon>Olea</taxon>
    </lineage>
</organism>
<dbReference type="Proteomes" id="UP000594638">
    <property type="component" value="Unassembled WGS sequence"/>
</dbReference>
<comment type="caution">
    <text evidence="2">The sequence shown here is derived from an EMBL/GenBank/DDBJ whole genome shotgun (WGS) entry which is preliminary data.</text>
</comment>
<accession>A0A8S0R8K6</accession>
<name>A0A8S0R8K6_OLEEU</name>
<dbReference type="EMBL" id="CACTIH010002208">
    <property type="protein sequence ID" value="CAA2974887.1"/>
    <property type="molecule type" value="Genomic_DNA"/>
</dbReference>
<keyword evidence="1" id="KW-0812">Transmembrane</keyword>
<sequence>DMIRLESWEIAFTFFIGNALMLGLIKAKKLALFADQICCLMIKERSSSVMEKIHGGERE</sequence>